<gene>
    <name evidence="2" type="ORF">HXO61_09040</name>
</gene>
<evidence type="ECO:0000313" key="3">
    <source>
        <dbReference type="Proteomes" id="UP000770330"/>
    </source>
</evidence>
<reference evidence="2" key="1">
    <citation type="submission" date="2020-04" db="EMBL/GenBank/DDBJ databases">
        <title>Deep metagenomics examines the oral microbiome during advanced dental caries in children, revealing novel taxa and co-occurrences with host molecules.</title>
        <authorList>
            <person name="Baker J.L."/>
            <person name="Morton J.T."/>
            <person name="Dinis M."/>
            <person name="Alvarez R."/>
            <person name="Tran N.C."/>
            <person name="Knight R."/>
            <person name="Edlund A."/>
        </authorList>
    </citation>
    <scope>NUCLEOTIDE SEQUENCE</scope>
    <source>
        <strain evidence="2">JCVI_39_bin.18</strain>
    </source>
</reference>
<dbReference type="AlphaFoldDB" id="A0A930L171"/>
<protein>
    <submittedName>
        <fullName evidence="2">Uncharacterized protein</fullName>
    </submittedName>
</protein>
<feature type="transmembrane region" description="Helical" evidence="1">
    <location>
        <begin position="31"/>
        <end position="50"/>
    </location>
</feature>
<keyword evidence="1" id="KW-1133">Transmembrane helix</keyword>
<name>A0A930L171_9MICC</name>
<organism evidence="2 3">
    <name type="scientific">Rothia mucilaginosa</name>
    <dbReference type="NCBI Taxonomy" id="43675"/>
    <lineage>
        <taxon>Bacteria</taxon>
        <taxon>Bacillati</taxon>
        <taxon>Actinomycetota</taxon>
        <taxon>Actinomycetes</taxon>
        <taxon>Micrococcales</taxon>
        <taxon>Micrococcaceae</taxon>
        <taxon>Rothia</taxon>
    </lineage>
</organism>
<dbReference type="RefSeq" id="WP_303945667.1">
    <property type="nucleotide sequence ID" value="NZ_JABZXO010000032.1"/>
</dbReference>
<keyword evidence="1" id="KW-0472">Membrane</keyword>
<evidence type="ECO:0000313" key="2">
    <source>
        <dbReference type="EMBL" id="MBF1658054.1"/>
    </source>
</evidence>
<comment type="caution">
    <text evidence="2">The sequence shown here is derived from an EMBL/GenBank/DDBJ whole genome shotgun (WGS) entry which is preliminary data.</text>
</comment>
<dbReference type="Proteomes" id="UP000770330">
    <property type="component" value="Unassembled WGS sequence"/>
</dbReference>
<dbReference type="EMBL" id="JABZXO010000032">
    <property type="protein sequence ID" value="MBF1658054.1"/>
    <property type="molecule type" value="Genomic_DNA"/>
</dbReference>
<sequence length="93" mass="9795">MELYALALANLPLGAADFFSWVATTTAKADIAIKAVITTVSIGFVGFMVFKNGFTFPKVLGAGAVAAVIWWLVMMNGIVTIAGWFDTFTKGGA</sequence>
<accession>A0A930L171</accession>
<evidence type="ECO:0000256" key="1">
    <source>
        <dbReference type="SAM" id="Phobius"/>
    </source>
</evidence>
<keyword evidence="1" id="KW-0812">Transmembrane</keyword>
<proteinExistence type="predicted"/>
<feature type="transmembrane region" description="Helical" evidence="1">
    <location>
        <begin position="62"/>
        <end position="85"/>
    </location>
</feature>